<keyword evidence="17" id="KW-0844">Vision</keyword>
<accession>A0AAV7C572</accession>
<keyword evidence="15 22" id="KW-0807">Transducer</keyword>
<dbReference type="Pfam" id="PF00001">
    <property type="entry name" value="7tm_1"/>
    <property type="match status" value="1"/>
</dbReference>
<evidence type="ECO:0000256" key="7">
    <source>
        <dbReference type="ARBA" id="ARBA00022989"/>
    </source>
</evidence>
<dbReference type="InterPro" id="IPR000276">
    <property type="entry name" value="GPCR_Rhodpsn"/>
</dbReference>
<evidence type="ECO:0000256" key="3">
    <source>
        <dbReference type="ARBA" id="ARBA00022543"/>
    </source>
</evidence>
<evidence type="ECO:0000256" key="6">
    <source>
        <dbReference type="ARBA" id="ARBA00022925"/>
    </source>
</evidence>
<keyword evidence="6" id="KW-0681">Retinal protein</keyword>
<comment type="caution">
    <text evidence="25">The sequence shown here is derived from an EMBL/GenBank/DDBJ whole genome shotgun (WGS) entry which is preliminary data.</text>
</comment>
<dbReference type="Proteomes" id="UP000824782">
    <property type="component" value="Unassembled WGS sequence"/>
</dbReference>
<dbReference type="PANTHER" id="PTHR24240">
    <property type="entry name" value="OPSIN"/>
    <property type="match status" value="1"/>
</dbReference>
<dbReference type="InterPro" id="IPR002962">
    <property type="entry name" value="Peropsin"/>
</dbReference>
<keyword evidence="2" id="KW-1003">Cell membrane</keyword>
<evidence type="ECO:0000256" key="14">
    <source>
        <dbReference type="ARBA" id="ARBA00023180"/>
    </source>
</evidence>
<evidence type="ECO:0000313" key="25">
    <source>
        <dbReference type="EMBL" id="KAG8580038.1"/>
    </source>
</evidence>
<keyword evidence="9 22" id="KW-0297">G-protein coupled receptor</keyword>
<evidence type="ECO:0000256" key="5">
    <source>
        <dbReference type="ARBA" id="ARBA00022692"/>
    </source>
</evidence>
<organism evidence="25 26">
    <name type="scientific">Engystomops pustulosus</name>
    <name type="common">Tungara frog</name>
    <name type="synonym">Physalaemus pustulosus</name>
    <dbReference type="NCBI Taxonomy" id="76066"/>
    <lineage>
        <taxon>Eukaryota</taxon>
        <taxon>Metazoa</taxon>
        <taxon>Chordata</taxon>
        <taxon>Craniata</taxon>
        <taxon>Vertebrata</taxon>
        <taxon>Euteleostomi</taxon>
        <taxon>Amphibia</taxon>
        <taxon>Batrachia</taxon>
        <taxon>Anura</taxon>
        <taxon>Neobatrachia</taxon>
        <taxon>Hyloidea</taxon>
        <taxon>Leptodactylidae</taxon>
        <taxon>Leiuperinae</taxon>
        <taxon>Engystomops</taxon>
    </lineage>
</organism>
<reference evidence="25" key="1">
    <citation type="thesis" date="2020" institute="ProQuest LLC" country="789 East Eisenhower Parkway, Ann Arbor, MI, USA">
        <title>Comparative Genomics and Chromosome Evolution.</title>
        <authorList>
            <person name="Mudd A.B."/>
        </authorList>
    </citation>
    <scope>NUCLEOTIDE SEQUENCE</scope>
    <source>
        <strain evidence="25">237g6f4</strain>
        <tissue evidence="25">Blood</tissue>
    </source>
</reference>
<evidence type="ECO:0000256" key="9">
    <source>
        <dbReference type="ARBA" id="ARBA00023040"/>
    </source>
</evidence>
<evidence type="ECO:0000313" key="26">
    <source>
        <dbReference type="Proteomes" id="UP000824782"/>
    </source>
</evidence>
<proteinExistence type="inferred from homology"/>
<dbReference type="SUPFAM" id="SSF81321">
    <property type="entry name" value="Family A G protein-coupled receptor-like"/>
    <property type="match status" value="1"/>
</dbReference>
<name>A0AAV7C572_ENGPU</name>
<dbReference type="CDD" id="cd15074">
    <property type="entry name" value="7tmA_Opsin5_neuropsin"/>
    <property type="match status" value="1"/>
</dbReference>
<evidence type="ECO:0000256" key="10">
    <source>
        <dbReference type="ARBA" id="ARBA00023136"/>
    </source>
</evidence>
<evidence type="ECO:0000256" key="8">
    <source>
        <dbReference type="ARBA" id="ARBA00022991"/>
    </source>
</evidence>
<keyword evidence="5 22" id="KW-0812">Transmembrane</keyword>
<gene>
    <name evidence="25" type="ORF">GDO81_007102</name>
</gene>
<keyword evidence="10 23" id="KW-0472">Membrane</keyword>
<keyword evidence="3" id="KW-0600">Photoreceptor protein</keyword>
<feature type="transmembrane region" description="Helical" evidence="23">
    <location>
        <begin position="108"/>
        <end position="129"/>
    </location>
</feature>
<keyword evidence="7 23" id="KW-1133">Transmembrane helix</keyword>
<keyword evidence="4" id="KW-0716">Sensory transduction</keyword>
<dbReference type="GO" id="GO:0005502">
    <property type="term" value="F:11-cis retinal binding"/>
    <property type="evidence" value="ECO:0007669"/>
    <property type="project" value="UniProtKB-ARBA"/>
</dbReference>
<keyword evidence="8" id="KW-0157">Chromophore</keyword>
<keyword evidence="16" id="KW-0449">Lipoprotein</keyword>
<dbReference type="GO" id="GO:0009881">
    <property type="term" value="F:photoreceptor activity"/>
    <property type="evidence" value="ECO:0007669"/>
    <property type="project" value="UniProtKB-KW"/>
</dbReference>
<evidence type="ECO:0000256" key="13">
    <source>
        <dbReference type="ARBA" id="ARBA00023170"/>
    </source>
</evidence>
<keyword evidence="14" id="KW-0325">Glycoprotein</keyword>
<dbReference type="GO" id="GO:0005886">
    <property type="term" value="C:plasma membrane"/>
    <property type="evidence" value="ECO:0007669"/>
    <property type="project" value="UniProtKB-SubCell"/>
</dbReference>
<dbReference type="GO" id="GO:0007604">
    <property type="term" value="P:phototransduction, UV"/>
    <property type="evidence" value="ECO:0007669"/>
    <property type="project" value="UniProtKB-ARBA"/>
</dbReference>
<keyword evidence="12" id="KW-1015">Disulfide bond</keyword>
<dbReference type="InterPro" id="IPR027430">
    <property type="entry name" value="Retinal_BS"/>
</dbReference>
<keyword evidence="13 22" id="KW-0675">Receptor</keyword>
<evidence type="ECO:0000259" key="24">
    <source>
        <dbReference type="PROSITE" id="PS50262"/>
    </source>
</evidence>
<feature type="domain" description="G-protein coupled receptors family 1 profile" evidence="24">
    <location>
        <begin position="50"/>
        <end position="306"/>
    </location>
</feature>
<feature type="transmembrane region" description="Helical" evidence="23">
    <location>
        <begin position="150"/>
        <end position="169"/>
    </location>
</feature>
<protein>
    <recommendedName>
        <fullName evidence="18">Opsin-5</fullName>
    </recommendedName>
    <alternativeName>
        <fullName evidence="21">G-protein coupled receptor 136</fullName>
    </alternativeName>
    <alternativeName>
        <fullName evidence="20">G-protein coupled receptor PGR12</fullName>
    </alternativeName>
    <alternativeName>
        <fullName evidence="19">Neuropsin</fullName>
    </alternativeName>
</protein>
<evidence type="ECO:0000256" key="17">
    <source>
        <dbReference type="ARBA" id="ARBA00023305"/>
    </source>
</evidence>
<evidence type="ECO:0000256" key="21">
    <source>
        <dbReference type="ARBA" id="ARBA00082077"/>
    </source>
</evidence>
<evidence type="ECO:0000256" key="23">
    <source>
        <dbReference type="SAM" id="Phobius"/>
    </source>
</evidence>
<feature type="transmembrane region" description="Helical" evidence="23">
    <location>
        <begin position="34"/>
        <end position="59"/>
    </location>
</feature>
<evidence type="ECO:0000256" key="11">
    <source>
        <dbReference type="ARBA" id="ARBA00023139"/>
    </source>
</evidence>
<evidence type="ECO:0000256" key="20">
    <source>
        <dbReference type="ARBA" id="ARBA00078374"/>
    </source>
</evidence>
<feature type="transmembrane region" description="Helical" evidence="23">
    <location>
        <begin position="71"/>
        <end position="96"/>
    </location>
</feature>
<comment type="subcellular location">
    <subcellularLocation>
        <location evidence="1">Cell membrane</location>
        <topology evidence="1">Multi-pass membrane protein</topology>
    </subcellularLocation>
</comment>
<dbReference type="GO" id="GO:0004930">
    <property type="term" value="F:G protein-coupled receptor activity"/>
    <property type="evidence" value="ECO:0007669"/>
    <property type="project" value="UniProtKB-KW"/>
</dbReference>
<dbReference type="InterPro" id="IPR050125">
    <property type="entry name" value="GPCR_opsins"/>
</dbReference>
<evidence type="ECO:0000256" key="2">
    <source>
        <dbReference type="ARBA" id="ARBA00022475"/>
    </source>
</evidence>
<keyword evidence="26" id="KW-1185">Reference proteome</keyword>
<dbReference type="PROSITE" id="PS50262">
    <property type="entry name" value="G_PROTEIN_RECEP_F1_2"/>
    <property type="match status" value="1"/>
</dbReference>
<evidence type="ECO:0000256" key="22">
    <source>
        <dbReference type="RuleBase" id="RU000688"/>
    </source>
</evidence>
<evidence type="ECO:0000256" key="16">
    <source>
        <dbReference type="ARBA" id="ARBA00023288"/>
    </source>
</evidence>
<dbReference type="Gene3D" id="1.20.1070.10">
    <property type="entry name" value="Rhodopsin 7-helix transmembrane proteins"/>
    <property type="match status" value="1"/>
</dbReference>
<feature type="transmembrane region" description="Helical" evidence="23">
    <location>
        <begin position="198"/>
        <end position="220"/>
    </location>
</feature>
<feature type="transmembrane region" description="Helical" evidence="23">
    <location>
        <begin position="253"/>
        <end position="277"/>
    </location>
</feature>
<sequence>MAANKSFFGAEGLLPTFQRGGDLFESKLSKEADIIAALYLLVIGVLSTLGNGYVIFMACKRKKKLRPAEIMTINLAFCDFGISVTGKPFSIVSFFSHRWVFGWGVCQWYGWVGFFFGCGSLITMTVVSFDRYMKICHLRYGTWLKRSHAFTSLFFIWIYASFWATLPLVGVGNYAPEPFGTSCTLDWWLAQVSLKGQVFVVSILIFCLLLPTAVIVFSYAKIIAKVKSSAQEVAHFDTRNQNNHTLEIKLTKVAMLICAGFLIAWIPYAIVSMWSAFGNPDSVPIEFSVVPTLLAKSAAMYNPIIYQVVDYKFNCCRPRKSLQKSNSSRIYAISSCRRSLPSTEESVGKHEE</sequence>
<dbReference type="GO" id="GO:0007601">
    <property type="term" value="P:visual perception"/>
    <property type="evidence" value="ECO:0007669"/>
    <property type="project" value="UniProtKB-KW"/>
</dbReference>
<evidence type="ECO:0000256" key="15">
    <source>
        <dbReference type="ARBA" id="ARBA00023224"/>
    </source>
</evidence>
<dbReference type="PROSITE" id="PS00238">
    <property type="entry name" value="OPSIN"/>
    <property type="match status" value="1"/>
</dbReference>
<dbReference type="PRINTS" id="PR01244">
    <property type="entry name" value="PEROPSIN"/>
</dbReference>
<dbReference type="FunFam" id="1.20.1070.10:FF:000104">
    <property type="entry name" value="Opsin 5"/>
    <property type="match status" value="1"/>
</dbReference>
<evidence type="ECO:0000256" key="1">
    <source>
        <dbReference type="ARBA" id="ARBA00004651"/>
    </source>
</evidence>
<comment type="similarity">
    <text evidence="22">Belongs to the G-protein coupled receptor 1 family.</text>
</comment>
<evidence type="ECO:0000256" key="12">
    <source>
        <dbReference type="ARBA" id="ARBA00023157"/>
    </source>
</evidence>
<evidence type="ECO:0000256" key="4">
    <source>
        <dbReference type="ARBA" id="ARBA00022606"/>
    </source>
</evidence>
<dbReference type="PRINTS" id="PR00237">
    <property type="entry name" value="GPCRRHODOPSN"/>
</dbReference>
<dbReference type="EMBL" id="WNYA01000003">
    <property type="protein sequence ID" value="KAG8580038.1"/>
    <property type="molecule type" value="Genomic_DNA"/>
</dbReference>
<keyword evidence="11" id="KW-0564">Palmitate</keyword>
<dbReference type="PROSITE" id="PS00237">
    <property type="entry name" value="G_PROTEIN_RECEP_F1_1"/>
    <property type="match status" value="1"/>
</dbReference>
<dbReference type="AlphaFoldDB" id="A0AAV7C572"/>
<evidence type="ECO:0000256" key="18">
    <source>
        <dbReference type="ARBA" id="ARBA00072213"/>
    </source>
</evidence>
<evidence type="ECO:0000256" key="19">
    <source>
        <dbReference type="ARBA" id="ARBA00076328"/>
    </source>
</evidence>
<dbReference type="InterPro" id="IPR017452">
    <property type="entry name" value="GPCR_Rhodpsn_7TM"/>
</dbReference>